<proteinExistence type="predicted"/>
<dbReference type="AlphaFoldDB" id="A0A444HCN2"/>
<evidence type="ECO:0000313" key="3">
    <source>
        <dbReference type="Proteomes" id="UP000287527"/>
    </source>
</evidence>
<feature type="transmembrane region" description="Helical" evidence="1">
    <location>
        <begin position="115"/>
        <end position="135"/>
    </location>
</feature>
<name>A0A444HCN2_9FLAO</name>
<sequence>MSKQTIVRLLAGLTFLIFLCPFFQTCSDKNLLKRTVEKGITVTPEELRIEQEKSLIESRKGNTASGYEMAFYIFNKFELQDLSDSGFYYFLCFFIVLIISIILFYFSFKNKFRIIYLLSLINLVLVIFPMLSFYFAEILEDLNQIKYGYYLFIINTIILLLLSRKIMKKDFLPSTVKS</sequence>
<keyword evidence="1" id="KW-0472">Membrane</keyword>
<keyword evidence="1" id="KW-0812">Transmembrane</keyword>
<dbReference type="OrthoDB" id="1358502at2"/>
<comment type="caution">
    <text evidence="2">The sequence shown here is derived from an EMBL/GenBank/DDBJ whole genome shotgun (WGS) entry which is preliminary data.</text>
</comment>
<dbReference type="Proteomes" id="UP000287527">
    <property type="component" value="Unassembled WGS sequence"/>
</dbReference>
<reference evidence="2 3" key="1">
    <citation type="submission" date="2019-01" db="EMBL/GenBank/DDBJ databases">
        <title>Flavobacterium sp. nov.,isolated from freshwater.</title>
        <authorList>
            <person name="Zhang R."/>
            <person name="Du Z.-J."/>
        </authorList>
    </citation>
    <scope>NUCLEOTIDE SEQUENCE [LARGE SCALE GENOMIC DNA]</scope>
    <source>
        <strain evidence="2 3">1E403</strain>
    </source>
</reference>
<dbReference type="EMBL" id="SBII01000003">
    <property type="protein sequence ID" value="RWX01501.1"/>
    <property type="molecule type" value="Genomic_DNA"/>
</dbReference>
<accession>A0A444HCN2</accession>
<keyword evidence="3" id="KW-1185">Reference proteome</keyword>
<feature type="transmembrane region" description="Helical" evidence="1">
    <location>
        <begin position="87"/>
        <end position="108"/>
    </location>
</feature>
<organism evidence="2 3">
    <name type="scientific">Flavobacterium cerinum</name>
    <dbReference type="NCBI Taxonomy" id="2502784"/>
    <lineage>
        <taxon>Bacteria</taxon>
        <taxon>Pseudomonadati</taxon>
        <taxon>Bacteroidota</taxon>
        <taxon>Flavobacteriia</taxon>
        <taxon>Flavobacteriales</taxon>
        <taxon>Flavobacteriaceae</taxon>
        <taxon>Flavobacterium</taxon>
    </lineage>
</organism>
<evidence type="ECO:0008006" key="4">
    <source>
        <dbReference type="Google" id="ProtNLM"/>
    </source>
</evidence>
<keyword evidence="1" id="KW-1133">Transmembrane helix</keyword>
<feature type="transmembrane region" description="Helical" evidence="1">
    <location>
        <begin position="147"/>
        <end position="163"/>
    </location>
</feature>
<protein>
    <recommendedName>
        <fullName evidence="4">DUF4293 family protein</fullName>
    </recommendedName>
</protein>
<evidence type="ECO:0000313" key="2">
    <source>
        <dbReference type="EMBL" id="RWX01501.1"/>
    </source>
</evidence>
<evidence type="ECO:0000256" key="1">
    <source>
        <dbReference type="SAM" id="Phobius"/>
    </source>
</evidence>
<dbReference type="RefSeq" id="WP_128389038.1">
    <property type="nucleotide sequence ID" value="NZ_SBII01000003.1"/>
</dbReference>
<gene>
    <name evidence="2" type="ORF">EPI11_05990</name>
</gene>